<keyword evidence="3" id="KW-1185">Reference proteome</keyword>
<dbReference type="OrthoDB" id="566238at2759"/>
<dbReference type="SUPFAM" id="SSF52821">
    <property type="entry name" value="Rhodanese/Cell cycle control phosphatase"/>
    <property type="match status" value="1"/>
</dbReference>
<dbReference type="PANTHER" id="PTHR43031">
    <property type="entry name" value="FAD-DEPENDENT OXIDOREDUCTASE"/>
    <property type="match status" value="1"/>
</dbReference>
<gene>
    <name evidence="2" type="ORF">BCR42DRAFT_402240</name>
</gene>
<evidence type="ECO:0000259" key="1">
    <source>
        <dbReference type="PROSITE" id="PS50206"/>
    </source>
</evidence>
<evidence type="ECO:0000313" key="3">
    <source>
        <dbReference type="Proteomes" id="UP000193560"/>
    </source>
</evidence>
<sequence>MNILVSKNLSAYSILARSFTTSAVSCSRWSDLVNRTKEQHGIQEITADELNAQLGGQTPAPVLIDVREAEEWKGGKLPQAVCLPRGITELKVEKVVSPDSDQPIVVYCAGGLRSVMTAASLIGMGYKKENIRSLIGGFGTWSKKGYTVVSHDD</sequence>
<dbReference type="SMART" id="SM00450">
    <property type="entry name" value="RHOD"/>
    <property type="match status" value="1"/>
</dbReference>
<dbReference type="PROSITE" id="PS50206">
    <property type="entry name" value="RHODANESE_3"/>
    <property type="match status" value="1"/>
</dbReference>
<dbReference type="AlphaFoldDB" id="A0A1X2IXW9"/>
<dbReference type="CDD" id="cd00158">
    <property type="entry name" value="RHOD"/>
    <property type="match status" value="1"/>
</dbReference>
<dbReference type="EMBL" id="MCGE01000002">
    <property type="protein sequence ID" value="ORZ24102.1"/>
    <property type="molecule type" value="Genomic_DNA"/>
</dbReference>
<dbReference type="InterPro" id="IPR050229">
    <property type="entry name" value="GlpE_sulfurtransferase"/>
</dbReference>
<protein>
    <submittedName>
        <fullName evidence="2">Rhodanese-like domain-containing protein</fullName>
    </submittedName>
</protein>
<accession>A0A1X2IXW9</accession>
<dbReference type="PANTHER" id="PTHR43031:SF1">
    <property type="entry name" value="PYRIDINE NUCLEOTIDE-DISULPHIDE OXIDOREDUCTASE"/>
    <property type="match status" value="1"/>
</dbReference>
<name>A0A1X2IXW9_9FUNG</name>
<dbReference type="InterPro" id="IPR036873">
    <property type="entry name" value="Rhodanese-like_dom_sf"/>
</dbReference>
<evidence type="ECO:0000313" key="2">
    <source>
        <dbReference type="EMBL" id="ORZ24102.1"/>
    </source>
</evidence>
<comment type="caution">
    <text evidence="2">The sequence shown here is derived from an EMBL/GenBank/DDBJ whole genome shotgun (WGS) entry which is preliminary data.</text>
</comment>
<dbReference type="Gene3D" id="3.40.250.10">
    <property type="entry name" value="Rhodanese-like domain"/>
    <property type="match status" value="1"/>
</dbReference>
<dbReference type="InterPro" id="IPR001763">
    <property type="entry name" value="Rhodanese-like_dom"/>
</dbReference>
<feature type="domain" description="Rhodanese" evidence="1">
    <location>
        <begin position="57"/>
        <end position="150"/>
    </location>
</feature>
<reference evidence="2 3" key="1">
    <citation type="submission" date="2016-07" db="EMBL/GenBank/DDBJ databases">
        <title>Pervasive Adenine N6-methylation of Active Genes in Fungi.</title>
        <authorList>
            <consortium name="DOE Joint Genome Institute"/>
            <person name="Mondo S.J."/>
            <person name="Dannebaum R.O."/>
            <person name="Kuo R.C."/>
            <person name="Labutti K."/>
            <person name="Haridas S."/>
            <person name="Kuo A."/>
            <person name="Salamov A."/>
            <person name="Ahrendt S.R."/>
            <person name="Lipzen A."/>
            <person name="Sullivan W."/>
            <person name="Andreopoulos W.B."/>
            <person name="Clum A."/>
            <person name="Lindquist E."/>
            <person name="Daum C."/>
            <person name="Ramamoorthy G.K."/>
            <person name="Gryganskyi A."/>
            <person name="Culley D."/>
            <person name="Magnuson J.K."/>
            <person name="James T.Y."/>
            <person name="O'Malley M.A."/>
            <person name="Stajich J.E."/>
            <person name="Spatafora J.W."/>
            <person name="Visel A."/>
            <person name="Grigoriev I.V."/>
        </authorList>
    </citation>
    <scope>NUCLEOTIDE SEQUENCE [LARGE SCALE GENOMIC DNA]</scope>
    <source>
        <strain evidence="2 3">NRRL 1336</strain>
    </source>
</reference>
<proteinExistence type="predicted"/>
<dbReference type="STRING" id="90262.A0A1X2IXW9"/>
<organism evidence="2 3">
    <name type="scientific">Absidia repens</name>
    <dbReference type="NCBI Taxonomy" id="90262"/>
    <lineage>
        <taxon>Eukaryota</taxon>
        <taxon>Fungi</taxon>
        <taxon>Fungi incertae sedis</taxon>
        <taxon>Mucoromycota</taxon>
        <taxon>Mucoromycotina</taxon>
        <taxon>Mucoromycetes</taxon>
        <taxon>Mucorales</taxon>
        <taxon>Cunninghamellaceae</taxon>
        <taxon>Absidia</taxon>
    </lineage>
</organism>
<dbReference type="Proteomes" id="UP000193560">
    <property type="component" value="Unassembled WGS sequence"/>
</dbReference>
<dbReference type="Pfam" id="PF00581">
    <property type="entry name" value="Rhodanese"/>
    <property type="match status" value="1"/>
</dbReference>